<feature type="compositionally biased region" description="Basic residues" evidence="1">
    <location>
        <begin position="212"/>
        <end position="224"/>
    </location>
</feature>
<sequence>MGNVRSRLTSTPDTPDTPVPQPLPPSEVEGAGSRDRPAVAAVPPQSETPQPVTPSPDKVPGKQATKSRPSRSRSSNRRSGSGSGSRNRAAAAAVALPNACFSILARRQNMGCTKIRLGVKDARELLRDPIDPLDKDGKLGYLITPGYPIHEASVRHERSRSRESTAASAPKEHLRPALNKKHAQVEETKRELKKTQSELKEKDALIEQLRERNRKLGQTSKRRGERAEFTEEDVLRII</sequence>
<protein>
    <submittedName>
        <fullName evidence="2">Uncharacterized protein</fullName>
    </submittedName>
</protein>
<proteinExistence type="predicted"/>
<keyword evidence="3" id="KW-1185">Reference proteome</keyword>
<name>K0T997_THAOC</name>
<dbReference type="AlphaFoldDB" id="K0T997"/>
<gene>
    <name evidence="2" type="ORF">THAOC_04736</name>
</gene>
<feature type="compositionally biased region" description="Low complexity" evidence="1">
    <location>
        <begin position="77"/>
        <end position="88"/>
    </location>
</feature>
<evidence type="ECO:0000313" key="3">
    <source>
        <dbReference type="Proteomes" id="UP000266841"/>
    </source>
</evidence>
<comment type="caution">
    <text evidence="2">The sequence shown here is derived from an EMBL/GenBank/DDBJ whole genome shotgun (WGS) entry which is preliminary data.</text>
</comment>
<reference evidence="2 3" key="1">
    <citation type="journal article" date="2012" name="Genome Biol.">
        <title>Genome and low-iron response of an oceanic diatom adapted to chronic iron limitation.</title>
        <authorList>
            <person name="Lommer M."/>
            <person name="Specht M."/>
            <person name="Roy A.S."/>
            <person name="Kraemer L."/>
            <person name="Andreson R."/>
            <person name="Gutowska M.A."/>
            <person name="Wolf J."/>
            <person name="Bergner S.V."/>
            <person name="Schilhabel M.B."/>
            <person name="Klostermeier U.C."/>
            <person name="Beiko R.G."/>
            <person name="Rosenstiel P."/>
            <person name="Hippler M."/>
            <person name="Laroche J."/>
        </authorList>
    </citation>
    <scope>NUCLEOTIDE SEQUENCE [LARGE SCALE GENOMIC DNA]</scope>
    <source>
        <strain evidence="2 3">CCMP1005</strain>
    </source>
</reference>
<organism evidence="2 3">
    <name type="scientific">Thalassiosira oceanica</name>
    <name type="common">Marine diatom</name>
    <dbReference type="NCBI Taxonomy" id="159749"/>
    <lineage>
        <taxon>Eukaryota</taxon>
        <taxon>Sar</taxon>
        <taxon>Stramenopiles</taxon>
        <taxon>Ochrophyta</taxon>
        <taxon>Bacillariophyta</taxon>
        <taxon>Coscinodiscophyceae</taxon>
        <taxon>Thalassiosirophycidae</taxon>
        <taxon>Thalassiosirales</taxon>
        <taxon>Thalassiosiraceae</taxon>
        <taxon>Thalassiosira</taxon>
    </lineage>
</organism>
<evidence type="ECO:0000256" key="1">
    <source>
        <dbReference type="SAM" id="MobiDB-lite"/>
    </source>
</evidence>
<feature type="compositionally biased region" description="Basic and acidic residues" evidence="1">
    <location>
        <begin position="153"/>
        <end position="163"/>
    </location>
</feature>
<feature type="region of interest" description="Disordered" evidence="1">
    <location>
        <begin position="153"/>
        <end position="238"/>
    </location>
</feature>
<evidence type="ECO:0000313" key="2">
    <source>
        <dbReference type="EMBL" id="EJK73629.1"/>
    </source>
</evidence>
<dbReference type="EMBL" id="AGNL01004340">
    <property type="protein sequence ID" value="EJK73629.1"/>
    <property type="molecule type" value="Genomic_DNA"/>
</dbReference>
<feature type="compositionally biased region" description="Basic and acidic residues" evidence="1">
    <location>
        <begin position="183"/>
        <end position="211"/>
    </location>
</feature>
<feature type="compositionally biased region" description="Pro residues" evidence="1">
    <location>
        <begin position="15"/>
        <end position="25"/>
    </location>
</feature>
<feature type="region of interest" description="Disordered" evidence="1">
    <location>
        <begin position="1"/>
        <end position="88"/>
    </location>
</feature>
<accession>K0T997</accession>
<feature type="compositionally biased region" description="Basic and acidic residues" evidence="1">
    <location>
        <begin position="225"/>
        <end position="238"/>
    </location>
</feature>
<dbReference type="Proteomes" id="UP000266841">
    <property type="component" value="Unassembled WGS sequence"/>
</dbReference>